<evidence type="ECO:0000313" key="1">
    <source>
        <dbReference type="EMBL" id="GMQ61423.1"/>
    </source>
</evidence>
<keyword evidence="2" id="KW-1185">Reference proteome</keyword>
<protein>
    <submittedName>
        <fullName evidence="1">Uncharacterized protein</fullName>
    </submittedName>
</protein>
<dbReference type="EMBL" id="BTPU01000009">
    <property type="protein sequence ID" value="GMQ61423.1"/>
    <property type="molecule type" value="Genomic_DNA"/>
</dbReference>
<sequence>MKKIAILTLALMLFTGISAHAMVKIEVKLMLDGIETEVDSITAIYKKEDGTYSSPQPVTKPGKALVFVKKTVNNEVWAISKEMDLEIGDNIIDFKSTDLDMKEIHIGEQVYPMENSVFVDFENLPAKMELELKIKSGNTLKINLSKNLKVHTVYFNDVLGRTGINISQKDDFDFVGNYYAKAKVDYAVMLDRPSFQELFDICDANDNPINELFFLGDGGGCNYKYFKDGKVVLEGKFGDISNGLHFENLSEGIYDMEFSFNDGDLVVMVQDIMLVNQKPDNSIVNNKKSLEIIVEHLPISGSDIDIHELMKREEDKIVFIIQENKFLDGNILNQNDIELFNQNNKTFSINTDFIEVEFNKELINEMVKTNKDLSMHIKNGLSHYSKEEAELFLDDNYKVMDNLKFVCDYEVKIYLTEYDLIAGEFPQRPIITFKPYKEYLQGKDFRKISVFTDIQNDNTLELLSGKNRNNCITVELTNPIPNYYFNLYEQNITFSDVNSSWAKDYIEVMASRGIINGTGNGLYKSKDKLTKAQFITLLIKALNSETEDYKGIYKDCRENDWFTPFVEKAYQLGIVNLPINREFKANTEISRLEMTIMAVKAYENYTKSSFVPTDIKSFNDVSSLSKEDLNYIIKAVELEIISGMPDGTFRPYESLNREQAAKIIYQLLSLLN</sequence>
<dbReference type="Proteomes" id="UP001374599">
    <property type="component" value="Unassembled WGS sequence"/>
</dbReference>
<evidence type="ECO:0000313" key="2">
    <source>
        <dbReference type="Proteomes" id="UP001374599"/>
    </source>
</evidence>
<gene>
    <name evidence="1" type="ORF">AN2V17_06520</name>
</gene>
<reference evidence="1" key="1">
    <citation type="submission" date="2023-09" db="EMBL/GenBank/DDBJ databases">
        <title>Vallitalea sediminicola and Vallitalea maricola sp. nov., anaerobic bacteria isolated from marine sediment.</title>
        <authorList>
            <person name="Hirano S."/>
            <person name="Maeda A."/>
            <person name="Terahara T."/>
            <person name="Mori K."/>
            <person name="Hamada M."/>
            <person name="Matsumoto R."/>
            <person name="Kobayashi T."/>
        </authorList>
    </citation>
    <scope>NUCLEOTIDE SEQUENCE</scope>
    <source>
        <strain evidence="1">AN17-2</strain>
    </source>
</reference>
<organism evidence="1 2">
    <name type="scientific">Vallitalea maricola</name>
    <dbReference type="NCBI Taxonomy" id="3074433"/>
    <lineage>
        <taxon>Bacteria</taxon>
        <taxon>Bacillati</taxon>
        <taxon>Bacillota</taxon>
        <taxon>Clostridia</taxon>
        <taxon>Lachnospirales</taxon>
        <taxon>Vallitaleaceae</taxon>
        <taxon>Vallitalea</taxon>
    </lineage>
</organism>
<proteinExistence type="predicted"/>
<comment type="caution">
    <text evidence="1">The sequence shown here is derived from an EMBL/GenBank/DDBJ whole genome shotgun (WGS) entry which is preliminary data.</text>
</comment>
<name>A0ACB5UHP0_9FIRM</name>
<accession>A0ACB5UHP0</accession>